<dbReference type="HOGENOM" id="CLU_017807_2_0_1"/>
<evidence type="ECO:0000256" key="3">
    <source>
        <dbReference type="PROSITE-ProRule" id="PRU00104"/>
    </source>
</evidence>
<dbReference type="SMART" id="SM00119">
    <property type="entry name" value="HECTc"/>
    <property type="match status" value="1"/>
</dbReference>
<evidence type="ECO:0000256" key="4">
    <source>
        <dbReference type="RuleBase" id="RU369009"/>
    </source>
</evidence>
<dbReference type="PANTHER" id="PTHR45670">
    <property type="entry name" value="E3 UBIQUITIN-PROTEIN LIGASE TRIP12"/>
    <property type="match status" value="1"/>
</dbReference>
<reference evidence="7 9" key="2">
    <citation type="journal article" date="2013" name="Nature">
        <title>Insights into bilaterian evolution from three spiralian genomes.</title>
        <authorList>
            <person name="Simakov O."/>
            <person name="Marletaz F."/>
            <person name="Cho S.J."/>
            <person name="Edsinger-Gonzales E."/>
            <person name="Havlak P."/>
            <person name="Hellsten U."/>
            <person name="Kuo D.H."/>
            <person name="Larsson T."/>
            <person name="Lv J."/>
            <person name="Arendt D."/>
            <person name="Savage R."/>
            <person name="Osoegawa K."/>
            <person name="de Jong P."/>
            <person name="Grimwood J."/>
            <person name="Chapman J.A."/>
            <person name="Shapiro H."/>
            <person name="Aerts A."/>
            <person name="Otillar R.P."/>
            <person name="Terry A.Y."/>
            <person name="Boore J.L."/>
            <person name="Grigoriev I.V."/>
            <person name="Lindberg D.R."/>
            <person name="Seaver E.C."/>
            <person name="Weisblat D.A."/>
            <person name="Putnam N.H."/>
            <person name="Rokhsar D.S."/>
        </authorList>
    </citation>
    <scope>NUCLEOTIDE SEQUENCE</scope>
</reference>
<dbReference type="Proteomes" id="UP000015101">
    <property type="component" value="Unassembled WGS sequence"/>
</dbReference>
<comment type="function">
    <text evidence="4">E3 ubiquitin-protein ligase which accepts ubiquitin from an E2 ubiquitin-conjugating enzyme in the form of a thioester and then directly transfers the ubiquitin to targeted substrates.</text>
</comment>
<dbReference type="FunFam" id="3.30.2160.10:FF:000013">
    <property type="entry name" value="E3 ubiquitin-protein ligase TRIP12 isoform X1"/>
    <property type="match status" value="1"/>
</dbReference>
<dbReference type="AlphaFoldDB" id="T1G0X7"/>
<dbReference type="eggNOG" id="KOG0170">
    <property type="taxonomic scope" value="Eukaryota"/>
</dbReference>
<keyword evidence="2 3" id="KW-0833">Ubl conjugation pathway</keyword>
<evidence type="ECO:0000313" key="9">
    <source>
        <dbReference type="Proteomes" id="UP000015101"/>
    </source>
</evidence>
<proteinExistence type="inferred from homology"/>
<dbReference type="EnsemblMetazoa" id="HelroT72266">
    <property type="protein sequence ID" value="HelroP72266"/>
    <property type="gene ID" value="HelroG72266"/>
</dbReference>
<accession>T1G0X7</accession>
<dbReference type="InterPro" id="IPR000569">
    <property type="entry name" value="HECT_dom"/>
</dbReference>
<organism evidence="8 9">
    <name type="scientific">Helobdella robusta</name>
    <name type="common">Californian leech</name>
    <dbReference type="NCBI Taxonomy" id="6412"/>
    <lineage>
        <taxon>Eukaryota</taxon>
        <taxon>Metazoa</taxon>
        <taxon>Spiralia</taxon>
        <taxon>Lophotrochozoa</taxon>
        <taxon>Annelida</taxon>
        <taxon>Clitellata</taxon>
        <taxon>Hirudinea</taxon>
        <taxon>Rhynchobdellida</taxon>
        <taxon>Glossiphoniidae</taxon>
        <taxon>Helobdella</taxon>
    </lineage>
</organism>
<keyword evidence="5" id="KW-0175">Coiled coil</keyword>
<dbReference type="GeneID" id="20214725"/>
<feature type="domain" description="HECT" evidence="6">
    <location>
        <begin position="187"/>
        <end position="492"/>
    </location>
</feature>
<dbReference type="PROSITE" id="PS50237">
    <property type="entry name" value="HECT"/>
    <property type="match status" value="1"/>
</dbReference>
<dbReference type="InterPro" id="IPR045322">
    <property type="entry name" value="HECTD1/TRIP12-like"/>
</dbReference>
<dbReference type="Gene3D" id="3.90.1750.10">
    <property type="entry name" value="Hect, E3 ligase catalytic domains"/>
    <property type="match status" value="1"/>
</dbReference>
<feature type="coiled-coil region" evidence="5">
    <location>
        <begin position="58"/>
        <end position="88"/>
    </location>
</feature>
<dbReference type="KEGG" id="hro:HELRODRAFT_72266"/>
<sequence>MEFISNKMTSKITKLLNDVSIVSSGYLPQWVVDLALSCSFLLPFEIRCRIFWLVDVDKQRAINKFNDQQQQQQQLQQLQVAAKIIKRDDVLNQAEIVLDELVGSNAVLEIQFHDEAGFGLGPTLEFYTLVSQQLQLYKYHLWIGTASDNNDDGGVASGGDAASWNAASKEAATAAASEDGKRLQMILDKFEFLGRFMAKCLIDSRFLDLPLSICFYKWLRGEESTLNLSDLRYVDRGLYNILHKMQCLVNMKESVESRRDLSAAEKREQIESLTLDGCSIDDLCLTFTLPGYSNIDLVHEGSQVAVTIDNLEDYVEKCVYWLLIGGVQRQMFSVRLGFESFLLLSSLRLFYAHELDILFCGSTTYRTVNNADQWTPSYLMGVCRTDHGYSQDSTTVHHLFNVMASFSHKQQRLFVQFITGSPRLPIGGLKSLKPPLTIVRRTVELGSNADDYLPSVMTCANYLKLPNYSSSEILKEKLLFAMNEGKLSFHLS</sequence>
<dbReference type="GO" id="GO:0061630">
    <property type="term" value="F:ubiquitin protein ligase activity"/>
    <property type="evidence" value="ECO:0007669"/>
    <property type="project" value="UniProtKB-UniRule"/>
</dbReference>
<evidence type="ECO:0000313" key="8">
    <source>
        <dbReference type="EnsemblMetazoa" id="HelroP72266"/>
    </source>
</evidence>
<protein>
    <recommendedName>
        <fullName evidence="4">E3 ubiquitin-protein ligase</fullName>
        <ecNumber evidence="4">2.3.2.26</ecNumber>
    </recommendedName>
</protein>
<dbReference type="EC" id="2.3.2.26" evidence="4"/>
<reference evidence="9" key="1">
    <citation type="submission" date="2012-12" db="EMBL/GenBank/DDBJ databases">
        <authorList>
            <person name="Hellsten U."/>
            <person name="Grimwood J."/>
            <person name="Chapman J.A."/>
            <person name="Shapiro H."/>
            <person name="Aerts A."/>
            <person name="Otillar R.P."/>
            <person name="Terry A.Y."/>
            <person name="Boore J.L."/>
            <person name="Simakov O."/>
            <person name="Marletaz F."/>
            <person name="Cho S.-J."/>
            <person name="Edsinger-Gonzales E."/>
            <person name="Havlak P."/>
            <person name="Kuo D.-H."/>
            <person name="Larsson T."/>
            <person name="Lv J."/>
            <person name="Arendt D."/>
            <person name="Savage R."/>
            <person name="Osoegawa K."/>
            <person name="de Jong P."/>
            <person name="Lindberg D.R."/>
            <person name="Seaver E.C."/>
            <person name="Weisblat D.A."/>
            <person name="Putnam N.H."/>
            <person name="Grigoriev I.V."/>
            <person name="Rokhsar D.S."/>
        </authorList>
    </citation>
    <scope>NUCLEOTIDE SEQUENCE</scope>
</reference>
<dbReference type="Pfam" id="PF00632">
    <property type="entry name" value="HECT"/>
    <property type="match status" value="1"/>
</dbReference>
<dbReference type="PANTHER" id="PTHR45670:SF13">
    <property type="entry name" value="E3 UBIQUITIN-PROTEIN LIGASE TRIP12"/>
    <property type="match status" value="1"/>
</dbReference>
<comment type="catalytic activity">
    <reaction evidence="4">
        <text>S-ubiquitinyl-[E2 ubiquitin-conjugating enzyme]-L-cysteine + [acceptor protein]-L-lysine = [E2 ubiquitin-conjugating enzyme]-L-cysteine + N(6)-ubiquitinyl-[acceptor protein]-L-lysine.</text>
        <dbReference type="EC" id="2.3.2.26"/>
    </reaction>
</comment>
<dbReference type="FunFam" id="3.30.2410.10:FF:000005">
    <property type="entry name" value="E3 ubiquitin-protein ligase TRIP12 isoform X1"/>
    <property type="match status" value="1"/>
</dbReference>
<dbReference type="SUPFAM" id="SSF56204">
    <property type="entry name" value="Hect, E3 ligase catalytic domain"/>
    <property type="match status" value="1"/>
</dbReference>
<evidence type="ECO:0000256" key="2">
    <source>
        <dbReference type="ARBA" id="ARBA00022786"/>
    </source>
</evidence>
<dbReference type="OrthoDB" id="271273at2759"/>
<dbReference type="OMA" id="MARWQNT"/>
<evidence type="ECO:0000256" key="1">
    <source>
        <dbReference type="ARBA" id="ARBA00022679"/>
    </source>
</evidence>
<feature type="active site" description="Glycyl thioester intermediate" evidence="3">
    <location>
        <position position="459"/>
    </location>
</feature>
<comment type="similarity">
    <text evidence="4">Belongs to the UPL family. K-HECT subfamily.</text>
</comment>
<gene>
    <name evidence="8" type="primary">20214725</name>
    <name evidence="7" type="ORF">HELRODRAFT_72266</name>
</gene>
<dbReference type="STRING" id="6412.T1G0X7"/>
<dbReference type="CTD" id="20214725"/>
<comment type="pathway">
    <text evidence="4">Protein modification; protein ubiquitination.</text>
</comment>
<dbReference type="InParanoid" id="T1G0X7"/>
<evidence type="ECO:0000313" key="7">
    <source>
        <dbReference type="EMBL" id="ESO10816.1"/>
    </source>
</evidence>
<dbReference type="GO" id="GO:0016567">
    <property type="term" value="P:protein ubiquitination"/>
    <property type="evidence" value="ECO:0007669"/>
    <property type="project" value="UniProtKB-UniPathway"/>
</dbReference>
<dbReference type="GO" id="GO:0006511">
    <property type="term" value="P:ubiquitin-dependent protein catabolic process"/>
    <property type="evidence" value="ECO:0007669"/>
    <property type="project" value="UniProtKB-UniRule"/>
</dbReference>
<keyword evidence="9" id="KW-1185">Reference proteome</keyword>
<reference evidence="8" key="3">
    <citation type="submission" date="2015-06" db="UniProtKB">
        <authorList>
            <consortium name="EnsemblMetazoa"/>
        </authorList>
    </citation>
    <scope>IDENTIFICATION</scope>
</reference>
<dbReference type="EMBL" id="KB095858">
    <property type="protein sequence ID" value="ESO10816.1"/>
    <property type="molecule type" value="Genomic_DNA"/>
</dbReference>
<name>T1G0X7_HELRO</name>
<evidence type="ECO:0000259" key="6">
    <source>
        <dbReference type="PROSITE" id="PS50237"/>
    </source>
</evidence>
<dbReference type="RefSeq" id="XP_009011085.1">
    <property type="nucleotide sequence ID" value="XM_009012837.1"/>
</dbReference>
<dbReference type="UniPathway" id="UPA00143"/>
<dbReference type="EMBL" id="AMQM01002754">
    <property type="status" value="NOT_ANNOTATED_CDS"/>
    <property type="molecule type" value="Genomic_DNA"/>
</dbReference>
<dbReference type="Gene3D" id="3.30.2410.10">
    <property type="entry name" value="Hect, E3 ligase catalytic domain"/>
    <property type="match status" value="1"/>
</dbReference>
<evidence type="ECO:0000256" key="5">
    <source>
        <dbReference type="SAM" id="Coils"/>
    </source>
</evidence>
<dbReference type="InterPro" id="IPR035983">
    <property type="entry name" value="Hect_E3_ubiquitin_ligase"/>
</dbReference>
<keyword evidence="1 4" id="KW-0808">Transferase</keyword>